<dbReference type="Proteomes" id="UP000276128">
    <property type="component" value="Unassembled WGS sequence"/>
</dbReference>
<sequence>MNQPLLQPQQTLYQADPALSKHVKDVQDKLYHLCHEHVTRPVRVQMMNGQVHEGVIVQVDEGHLYLHVSSTSARAFGNPWVPNPWVQPNVILPLVLYNLLVISLL</sequence>
<dbReference type="EMBL" id="RXHU01000082">
    <property type="protein sequence ID" value="RTE05459.1"/>
    <property type="molecule type" value="Genomic_DNA"/>
</dbReference>
<comment type="caution">
    <text evidence="1">The sequence shown here is derived from an EMBL/GenBank/DDBJ whole genome shotgun (WGS) entry which is preliminary data.</text>
</comment>
<keyword evidence="2" id="KW-1185">Reference proteome</keyword>
<evidence type="ECO:0000313" key="2">
    <source>
        <dbReference type="Proteomes" id="UP000276128"/>
    </source>
</evidence>
<gene>
    <name evidence="1" type="ORF">EJQ19_24840</name>
</gene>
<dbReference type="RefSeq" id="WP_126143931.1">
    <property type="nucleotide sequence ID" value="NZ_RXHU01000082.1"/>
</dbReference>
<evidence type="ECO:0000313" key="1">
    <source>
        <dbReference type="EMBL" id="RTE05459.1"/>
    </source>
</evidence>
<protein>
    <submittedName>
        <fullName evidence="1">Uncharacterized protein</fullName>
    </submittedName>
</protein>
<dbReference type="OrthoDB" id="2666278at2"/>
<proteinExistence type="predicted"/>
<name>A0A3S0C665_9BACL</name>
<dbReference type="AlphaFoldDB" id="A0A3S0C665"/>
<organism evidence="1 2">
    <name type="scientific">Paenibacillus whitsoniae</name>
    <dbReference type="NCBI Taxonomy" id="2496558"/>
    <lineage>
        <taxon>Bacteria</taxon>
        <taxon>Bacillati</taxon>
        <taxon>Bacillota</taxon>
        <taxon>Bacilli</taxon>
        <taxon>Bacillales</taxon>
        <taxon>Paenibacillaceae</taxon>
        <taxon>Paenibacillus</taxon>
    </lineage>
</organism>
<reference evidence="1 2" key="1">
    <citation type="submission" date="2018-12" db="EMBL/GenBank/DDBJ databases">
        <title>Bacillus ochoae sp. nov., Paenibacillus whitsoniae sp. nov., Paenibacillus spiritus sp. nov. Isolated from the Mars Exploration Rover during spacecraft assembly.</title>
        <authorList>
            <person name="Seuylemezian A."/>
            <person name="Vaishampayan P."/>
        </authorList>
    </citation>
    <scope>NUCLEOTIDE SEQUENCE [LARGE SCALE GENOMIC DNA]</scope>
    <source>
        <strain evidence="1 2">MER 54</strain>
    </source>
</reference>
<accession>A0A3S0C665</accession>